<dbReference type="AlphaFoldDB" id="A0AAE0UAB6"/>
<evidence type="ECO:0000313" key="1">
    <source>
        <dbReference type="EMBL" id="KAK3396234.1"/>
    </source>
</evidence>
<dbReference type="EMBL" id="JAUTDP010000009">
    <property type="protein sequence ID" value="KAK3396234.1"/>
    <property type="molecule type" value="Genomic_DNA"/>
</dbReference>
<organism evidence="1 2">
    <name type="scientific">Sordaria brevicollis</name>
    <dbReference type="NCBI Taxonomy" id="83679"/>
    <lineage>
        <taxon>Eukaryota</taxon>
        <taxon>Fungi</taxon>
        <taxon>Dikarya</taxon>
        <taxon>Ascomycota</taxon>
        <taxon>Pezizomycotina</taxon>
        <taxon>Sordariomycetes</taxon>
        <taxon>Sordariomycetidae</taxon>
        <taxon>Sordariales</taxon>
        <taxon>Sordariaceae</taxon>
        <taxon>Sordaria</taxon>
    </lineage>
</organism>
<accession>A0AAE0UAB6</accession>
<evidence type="ECO:0000313" key="2">
    <source>
        <dbReference type="Proteomes" id="UP001281003"/>
    </source>
</evidence>
<gene>
    <name evidence="1" type="ORF">B0T20DRAFT_265392</name>
</gene>
<dbReference type="Proteomes" id="UP001281003">
    <property type="component" value="Unassembled WGS sequence"/>
</dbReference>
<sequence>MRTTTSSPRRLHLSSCYTKPFPTFISCPAIVFPGNDTSVEPLQLLDSWDHLPPSAFHIRWDNLSVVCFHPYRPTLPFSNLFSDFTRSHTCYDYLCLARTVQRTGLLHQIIGFPACGNSFGLAQQPDCLRCPTGARRTRLKLEISALPVRSSARHHIQRLDTLPRPSTSTIPVTHHNTITLGKTHTTCVIPLKEKSNMPWSICIECLF</sequence>
<reference evidence="1" key="2">
    <citation type="submission" date="2023-07" db="EMBL/GenBank/DDBJ databases">
        <authorList>
            <consortium name="Lawrence Berkeley National Laboratory"/>
            <person name="Haridas S."/>
            <person name="Hensen N."/>
            <person name="Bonometti L."/>
            <person name="Westerberg I."/>
            <person name="Brannstrom I.O."/>
            <person name="Guillou S."/>
            <person name="Cros-Aarteil S."/>
            <person name="Calhoun S."/>
            <person name="Kuo A."/>
            <person name="Mondo S."/>
            <person name="Pangilinan J."/>
            <person name="Riley R."/>
            <person name="LaButti K."/>
            <person name="Andreopoulos B."/>
            <person name="Lipzen A."/>
            <person name="Chen C."/>
            <person name="Yanf M."/>
            <person name="Daum C."/>
            <person name="Ng V."/>
            <person name="Clum A."/>
            <person name="Steindorff A."/>
            <person name="Ohm R."/>
            <person name="Martin F."/>
            <person name="Silar P."/>
            <person name="Natvig D."/>
            <person name="Lalanne C."/>
            <person name="Gautier V."/>
            <person name="Ament-velasquez S.L."/>
            <person name="Kruys A."/>
            <person name="Hutchinson M.I."/>
            <person name="Powell A.J."/>
            <person name="Barry K."/>
            <person name="Miller A.N."/>
            <person name="Grigoriev I.V."/>
            <person name="Debuchy R."/>
            <person name="Gladieux P."/>
            <person name="Thoren M.H."/>
            <person name="Johannesson H."/>
        </authorList>
    </citation>
    <scope>NUCLEOTIDE SEQUENCE</scope>
    <source>
        <strain evidence="1">FGSC 1904</strain>
    </source>
</reference>
<reference evidence="1" key="1">
    <citation type="journal article" date="2023" name="Mol. Phylogenet. Evol.">
        <title>Genome-scale phylogeny and comparative genomics of the fungal order Sordariales.</title>
        <authorList>
            <person name="Hensen N."/>
            <person name="Bonometti L."/>
            <person name="Westerberg I."/>
            <person name="Brannstrom I.O."/>
            <person name="Guillou S."/>
            <person name="Cros-Aarteil S."/>
            <person name="Calhoun S."/>
            <person name="Haridas S."/>
            <person name="Kuo A."/>
            <person name="Mondo S."/>
            <person name="Pangilinan J."/>
            <person name="Riley R."/>
            <person name="LaButti K."/>
            <person name="Andreopoulos B."/>
            <person name="Lipzen A."/>
            <person name="Chen C."/>
            <person name="Yan M."/>
            <person name="Daum C."/>
            <person name="Ng V."/>
            <person name="Clum A."/>
            <person name="Steindorff A."/>
            <person name="Ohm R.A."/>
            <person name="Martin F."/>
            <person name="Silar P."/>
            <person name="Natvig D.O."/>
            <person name="Lalanne C."/>
            <person name="Gautier V."/>
            <person name="Ament-Velasquez S.L."/>
            <person name="Kruys A."/>
            <person name="Hutchinson M.I."/>
            <person name="Powell A.J."/>
            <person name="Barry K."/>
            <person name="Miller A.N."/>
            <person name="Grigoriev I.V."/>
            <person name="Debuchy R."/>
            <person name="Gladieux P."/>
            <person name="Hiltunen Thoren M."/>
            <person name="Johannesson H."/>
        </authorList>
    </citation>
    <scope>NUCLEOTIDE SEQUENCE</scope>
    <source>
        <strain evidence="1">FGSC 1904</strain>
    </source>
</reference>
<proteinExistence type="predicted"/>
<comment type="caution">
    <text evidence="1">The sequence shown here is derived from an EMBL/GenBank/DDBJ whole genome shotgun (WGS) entry which is preliminary data.</text>
</comment>
<keyword evidence="2" id="KW-1185">Reference proteome</keyword>
<protein>
    <submittedName>
        <fullName evidence="1">Uncharacterized protein</fullName>
    </submittedName>
</protein>
<name>A0AAE0UAB6_SORBR</name>